<feature type="binding site" description="in other chain" evidence="11">
    <location>
        <position position="98"/>
    </location>
    <ligand>
        <name>L-methionine</name>
        <dbReference type="ChEBI" id="CHEBI:57844"/>
        <note>ligand shared between two neighboring subunits</note>
    </ligand>
</feature>
<dbReference type="GO" id="GO:0006730">
    <property type="term" value="P:one-carbon metabolic process"/>
    <property type="evidence" value="ECO:0007669"/>
    <property type="project" value="UniProtKB-KW"/>
</dbReference>
<feature type="binding site" description="in other chain" evidence="11">
    <location>
        <position position="281"/>
    </location>
    <ligand>
        <name>L-methionine</name>
        <dbReference type="ChEBI" id="CHEBI:57844"/>
        <note>ligand shared between two neighboring subunits</note>
    </ligand>
</feature>
<dbReference type="PIRSF" id="PIRSF000497">
    <property type="entry name" value="MAT"/>
    <property type="match status" value="1"/>
</dbReference>
<gene>
    <name evidence="11" type="primary">metK</name>
    <name evidence="17" type="ORF">FEF09_11665</name>
</gene>
<keyword evidence="7 11" id="KW-0547">Nucleotide-binding</keyword>
<dbReference type="RefSeq" id="WP_146305274.1">
    <property type="nucleotide sequence ID" value="NZ_VOHS01000009.1"/>
</dbReference>
<evidence type="ECO:0000313" key="17">
    <source>
        <dbReference type="EMBL" id="TWW00331.1"/>
    </source>
</evidence>
<keyword evidence="6 11" id="KW-0479">Metal-binding</keyword>
<dbReference type="GO" id="GO:0004478">
    <property type="term" value="F:methionine adenosyltransferase activity"/>
    <property type="evidence" value="ECO:0007669"/>
    <property type="project" value="UniProtKB-UniRule"/>
</dbReference>
<evidence type="ECO:0000259" key="15">
    <source>
        <dbReference type="Pfam" id="PF02772"/>
    </source>
</evidence>
<evidence type="ECO:0000256" key="12">
    <source>
        <dbReference type="RuleBase" id="RU000542"/>
    </source>
</evidence>
<feature type="binding site" evidence="11">
    <location>
        <position position="250"/>
    </location>
    <ligand>
        <name>ATP</name>
        <dbReference type="ChEBI" id="CHEBI:30616"/>
        <note>ligand shared between two neighboring subunits</note>
    </ligand>
</feature>
<feature type="binding site" description="in other chain" evidence="11">
    <location>
        <begin position="164"/>
        <end position="166"/>
    </location>
    <ligand>
        <name>ATP</name>
        <dbReference type="ChEBI" id="CHEBI:30616"/>
        <note>ligand shared between two neighboring subunits</note>
    </ligand>
</feature>
<keyword evidence="10 11" id="KW-0630">Potassium</keyword>
<evidence type="ECO:0000256" key="1">
    <source>
        <dbReference type="ARBA" id="ARBA00005224"/>
    </source>
</evidence>
<dbReference type="NCBIfam" id="TIGR01034">
    <property type="entry name" value="metK"/>
    <property type="match status" value="1"/>
</dbReference>
<feature type="domain" description="S-adenosylmethionine synthetase N-terminal" evidence="14">
    <location>
        <begin position="3"/>
        <end position="100"/>
    </location>
</feature>
<comment type="catalytic activity">
    <reaction evidence="11">
        <text>L-methionine + ATP + H2O = S-adenosyl-L-methionine + phosphate + diphosphate</text>
        <dbReference type="Rhea" id="RHEA:21080"/>
        <dbReference type="ChEBI" id="CHEBI:15377"/>
        <dbReference type="ChEBI" id="CHEBI:30616"/>
        <dbReference type="ChEBI" id="CHEBI:33019"/>
        <dbReference type="ChEBI" id="CHEBI:43474"/>
        <dbReference type="ChEBI" id="CHEBI:57844"/>
        <dbReference type="ChEBI" id="CHEBI:59789"/>
        <dbReference type="EC" id="2.5.1.6"/>
    </reaction>
</comment>
<evidence type="ECO:0000313" key="18">
    <source>
        <dbReference type="Proteomes" id="UP000318815"/>
    </source>
</evidence>
<evidence type="ECO:0000256" key="8">
    <source>
        <dbReference type="ARBA" id="ARBA00022840"/>
    </source>
</evidence>
<comment type="function">
    <text evidence="11">Catalyzes the formation of S-adenosylmethionine (AdoMet) from methionine and ATP. The overall synthetic reaction is composed of two sequential steps, AdoMet formation and the subsequent tripolyphosphate hydrolysis which occurs prior to release of AdoMet from the enzyme.</text>
</comment>
<feature type="binding site" description="in other chain" evidence="11">
    <location>
        <position position="55"/>
    </location>
    <ligand>
        <name>L-methionine</name>
        <dbReference type="ChEBI" id="CHEBI:57844"/>
        <note>ligand shared between two neighboring subunits</note>
    </ligand>
</feature>
<proteinExistence type="inferred from homology"/>
<dbReference type="Pfam" id="PF02772">
    <property type="entry name" value="S-AdoMet_synt_M"/>
    <property type="match status" value="1"/>
</dbReference>
<dbReference type="InterPro" id="IPR022631">
    <property type="entry name" value="ADOMET_SYNTHASE_CS"/>
</dbReference>
<comment type="subunit">
    <text evidence="11">Homotetramer; dimer of dimers.</text>
</comment>
<dbReference type="SUPFAM" id="SSF55973">
    <property type="entry name" value="S-adenosylmethionine synthetase"/>
    <property type="match status" value="3"/>
</dbReference>
<dbReference type="FunFam" id="3.30.300.10:FF:000020">
    <property type="entry name" value="S-adenosylmethionine synthase"/>
    <property type="match status" value="1"/>
</dbReference>
<evidence type="ECO:0000256" key="6">
    <source>
        <dbReference type="ARBA" id="ARBA00022723"/>
    </source>
</evidence>
<comment type="cofactor">
    <cofactor evidence="11">
        <name>Mg(2+)</name>
        <dbReference type="ChEBI" id="CHEBI:18420"/>
    </cofactor>
    <text evidence="11">Binds 2 divalent ions per subunit.</text>
</comment>
<feature type="binding site" description="in other chain" evidence="11">
    <location>
        <begin position="241"/>
        <end position="242"/>
    </location>
    <ligand>
        <name>ATP</name>
        <dbReference type="ChEBI" id="CHEBI:30616"/>
        <note>ligand shared between two neighboring subunits</note>
    </ligand>
</feature>
<dbReference type="UniPathway" id="UPA00315">
    <property type="reaction ID" value="UER00080"/>
</dbReference>
<dbReference type="Proteomes" id="UP000318815">
    <property type="component" value="Unassembled WGS sequence"/>
</dbReference>
<dbReference type="OrthoDB" id="9801686at2"/>
<dbReference type="PROSITE" id="PS00377">
    <property type="entry name" value="ADOMET_SYNTHASE_2"/>
    <property type="match status" value="1"/>
</dbReference>
<dbReference type="InterPro" id="IPR022636">
    <property type="entry name" value="S-AdoMet_synthetase_sfam"/>
</dbReference>
<dbReference type="GO" id="GO:0000287">
    <property type="term" value="F:magnesium ion binding"/>
    <property type="evidence" value="ECO:0007669"/>
    <property type="project" value="UniProtKB-UniRule"/>
</dbReference>
<dbReference type="InterPro" id="IPR022629">
    <property type="entry name" value="S-AdoMet_synt_central"/>
</dbReference>
<dbReference type="GO" id="GO:0005524">
    <property type="term" value="F:ATP binding"/>
    <property type="evidence" value="ECO:0007669"/>
    <property type="project" value="UniProtKB-UniRule"/>
</dbReference>
<name>A0A5C6LSU5_9BACT</name>
<dbReference type="InterPro" id="IPR022628">
    <property type="entry name" value="S-AdoMet_synt_N"/>
</dbReference>
<dbReference type="PROSITE" id="PS00376">
    <property type="entry name" value="ADOMET_SYNTHASE_1"/>
    <property type="match status" value="1"/>
</dbReference>
<dbReference type="Gene3D" id="3.30.300.10">
    <property type="match status" value="3"/>
</dbReference>
<feature type="binding site" evidence="11">
    <location>
        <position position="250"/>
    </location>
    <ligand>
        <name>L-methionine</name>
        <dbReference type="ChEBI" id="CHEBI:57844"/>
        <note>ligand shared between two neighboring subunits</note>
    </ligand>
</feature>
<comment type="similarity">
    <text evidence="2 11 13">Belongs to the AdoMet synthase family.</text>
</comment>
<accession>A0A5C6LSU5</accession>
<dbReference type="GO" id="GO:0006556">
    <property type="term" value="P:S-adenosylmethionine biosynthetic process"/>
    <property type="evidence" value="ECO:0007669"/>
    <property type="project" value="UniProtKB-UniRule"/>
</dbReference>
<feature type="domain" description="S-adenosylmethionine synthetase central" evidence="15">
    <location>
        <begin position="113"/>
        <end position="242"/>
    </location>
</feature>
<feature type="binding site" evidence="11">
    <location>
        <position position="16"/>
    </location>
    <ligand>
        <name>Mg(2+)</name>
        <dbReference type="ChEBI" id="CHEBI:18420"/>
    </ligand>
</feature>
<feature type="binding site" evidence="11">
    <location>
        <position position="273"/>
    </location>
    <ligand>
        <name>ATP</name>
        <dbReference type="ChEBI" id="CHEBI:30616"/>
        <note>ligand shared between two neighboring subunits</note>
    </ligand>
</feature>
<evidence type="ECO:0000256" key="11">
    <source>
        <dbReference type="HAMAP-Rule" id="MF_00086"/>
    </source>
</evidence>
<dbReference type="Pfam" id="PF02773">
    <property type="entry name" value="S-AdoMet_synt_C"/>
    <property type="match status" value="1"/>
</dbReference>
<feature type="region of interest" description="Flexible loop" evidence="11">
    <location>
        <begin position="98"/>
        <end position="108"/>
    </location>
</feature>
<feature type="binding site" description="in other chain" evidence="11">
    <location>
        <position position="14"/>
    </location>
    <ligand>
        <name>ATP</name>
        <dbReference type="ChEBI" id="CHEBI:30616"/>
        <note>ligand shared between two neighboring subunits</note>
    </ligand>
</feature>
<dbReference type="PANTHER" id="PTHR11964">
    <property type="entry name" value="S-ADENOSYLMETHIONINE SYNTHETASE"/>
    <property type="match status" value="1"/>
</dbReference>
<evidence type="ECO:0000256" key="10">
    <source>
        <dbReference type="ARBA" id="ARBA00022958"/>
    </source>
</evidence>
<feature type="binding site" evidence="11">
    <location>
        <position position="277"/>
    </location>
    <ligand>
        <name>ATP</name>
        <dbReference type="ChEBI" id="CHEBI:30616"/>
        <note>ligand shared between two neighboring subunits</note>
    </ligand>
</feature>
<evidence type="ECO:0000256" key="9">
    <source>
        <dbReference type="ARBA" id="ARBA00022842"/>
    </source>
</evidence>
<feature type="domain" description="S-adenosylmethionine synthetase C-terminal" evidence="16">
    <location>
        <begin position="244"/>
        <end position="378"/>
    </location>
</feature>
<keyword evidence="9 11" id="KW-0460">Magnesium</keyword>
<dbReference type="AlphaFoldDB" id="A0A5C6LSU5"/>
<evidence type="ECO:0000259" key="14">
    <source>
        <dbReference type="Pfam" id="PF00438"/>
    </source>
</evidence>
<sequence length="417" mass="46075">MPYLFTSESVSEGHPDKVADQISDALIDHFLAYDATSKVACETLVTTGQVVLAGEVKSEAYLDVQEIAREVIRKIGYTKSEYMFEANSCGIFSAIHEQSPDINQGVERKNPEEQGAGDQGMMFGYATRETENYMPLALDLAHKLLIELAAVRRENKEIAYLRPDAKSQVTIEYSDDNKPVRIDTIVISTQHDDFAAEGEMLAKIKEDMIKILIPRVKAQLKPELQSLFNDQITYHINPTGKFVIGGPHGDTGLTGRKIIVDTYGGKGAHGGGAFSGKDPSKVDRSAAYATRHIAKNLVAAGLCDEVLVQVSYAIGVAKPCGLFIDTRGTAKVKMTDGEIAKKVEEIFDLRPYAIEQRLKLRNPIYSDTAAYGHMGRDSKVVSKVFNKGKKNEKKVEVELFTWEKLDYVEKVKAAFAL</sequence>
<keyword evidence="5 11" id="KW-0808">Transferase</keyword>
<dbReference type="HAMAP" id="MF_00086">
    <property type="entry name" value="S_AdoMet_synth1"/>
    <property type="match status" value="1"/>
</dbReference>
<dbReference type="GO" id="GO:0005737">
    <property type="term" value="C:cytoplasm"/>
    <property type="evidence" value="ECO:0007669"/>
    <property type="project" value="UniProtKB-SubCell"/>
</dbReference>
<dbReference type="CDD" id="cd18079">
    <property type="entry name" value="S-AdoMet_synt"/>
    <property type="match status" value="1"/>
</dbReference>
<evidence type="ECO:0000256" key="4">
    <source>
        <dbReference type="ARBA" id="ARBA00022563"/>
    </source>
</evidence>
<evidence type="ECO:0000256" key="13">
    <source>
        <dbReference type="RuleBase" id="RU004462"/>
    </source>
</evidence>
<dbReference type="EC" id="2.5.1.6" evidence="11"/>
<comment type="pathway">
    <text evidence="1 11">Amino-acid biosynthesis; S-adenosyl-L-methionine biosynthesis; S-adenosyl-L-methionine from L-methionine: step 1/1.</text>
</comment>
<evidence type="ECO:0000256" key="3">
    <source>
        <dbReference type="ARBA" id="ARBA00022490"/>
    </source>
</evidence>
<comment type="subcellular location">
    <subcellularLocation>
        <location evidence="11 12">Cytoplasm</location>
    </subcellularLocation>
</comment>
<keyword evidence="4 11" id="KW-0554">One-carbon metabolism</keyword>
<comment type="caution">
    <text evidence="17">The sequence shown here is derived from an EMBL/GenBank/DDBJ whole genome shotgun (WGS) entry which is preliminary data.</text>
</comment>
<keyword evidence="18" id="KW-1185">Reference proteome</keyword>
<dbReference type="Pfam" id="PF00438">
    <property type="entry name" value="S-AdoMet_synt_N"/>
    <property type="match status" value="1"/>
</dbReference>
<feature type="binding site" evidence="11">
    <location>
        <position position="42"/>
    </location>
    <ligand>
        <name>K(+)</name>
        <dbReference type="ChEBI" id="CHEBI:29103"/>
    </ligand>
</feature>
<protein>
    <recommendedName>
        <fullName evidence="11">S-adenosylmethionine synthase</fullName>
        <shortName evidence="11">AdoMet synthase</shortName>
        <ecNumber evidence="11">2.5.1.6</ecNumber>
    </recommendedName>
    <alternativeName>
        <fullName evidence="11">MAT</fullName>
    </alternativeName>
    <alternativeName>
        <fullName evidence="11">Methionine adenosyltransferase</fullName>
    </alternativeName>
</protein>
<dbReference type="InterPro" id="IPR002133">
    <property type="entry name" value="S-AdoMet_synthetase"/>
</dbReference>
<dbReference type="InterPro" id="IPR022630">
    <property type="entry name" value="S-AdoMet_synt_C"/>
</dbReference>
<dbReference type="EMBL" id="VOHS01000009">
    <property type="protein sequence ID" value="TWW00331.1"/>
    <property type="molecule type" value="Genomic_DNA"/>
</dbReference>
<evidence type="ECO:0000256" key="2">
    <source>
        <dbReference type="ARBA" id="ARBA00009685"/>
    </source>
</evidence>
<keyword evidence="8 11" id="KW-0067">ATP-binding</keyword>
<comment type="cofactor">
    <cofactor evidence="11">
        <name>K(+)</name>
        <dbReference type="ChEBI" id="CHEBI:29103"/>
    </cofactor>
    <text evidence="11">Binds 1 potassium ion per subunit.</text>
</comment>
<organism evidence="17 18">
    <name type="scientific">Chitinophaga pinensis</name>
    <dbReference type="NCBI Taxonomy" id="79329"/>
    <lineage>
        <taxon>Bacteria</taxon>
        <taxon>Pseudomonadati</taxon>
        <taxon>Bacteroidota</taxon>
        <taxon>Chitinophagia</taxon>
        <taxon>Chitinophagales</taxon>
        <taxon>Chitinophagaceae</taxon>
        <taxon>Chitinophaga</taxon>
    </lineage>
</organism>
<evidence type="ECO:0000259" key="16">
    <source>
        <dbReference type="Pfam" id="PF02773"/>
    </source>
</evidence>
<reference evidence="17 18" key="1">
    <citation type="submission" date="2019-08" db="EMBL/GenBank/DDBJ databases">
        <title>Whole genome sequencing of chitin degrading bacteria Chitinophaga pinensis YS16.</title>
        <authorList>
            <person name="Singh R.P."/>
            <person name="Manchanda G."/>
            <person name="Maurya I.K."/>
            <person name="Joshi N.K."/>
            <person name="Srivastava A.K."/>
        </authorList>
    </citation>
    <scope>NUCLEOTIDE SEQUENCE [LARGE SCALE GENOMIC DNA]</scope>
    <source>
        <strain evidence="17 18">YS-16</strain>
    </source>
</reference>
<feature type="binding site" description="in other chain" evidence="11">
    <location>
        <begin position="256"/>
        <end position="257"/>
    </location>
    <ligand>
        <name>ATP</name>
        <dbReference type="ChEBI" id="CHEBI:30616"/>
        <note>ligand shared between two neighboring subunits</note>
    </ligand>
</feature>
<keyword evidence="3 11" id="KW-0963">Cytoplasm</keyword>
<evidence type="ECO:0000256" key="7">
    <source>
        <dbReference type="ARBA" id="ARBA00022741"/>
    </source>
</evidence>
<evidence type="ECO:0000256" key="5">
    <source>
        <dbReference type="ARBA" id="ARBA00022679"/>
    </source>
</evidence>